<sequence>MFHTFYDFGRIDLERYQEKVQMNVQSKSMQELRIKKAASSLLATVENLNNAAMAKTNNSIATYGHFMWKARTQADLHAGLIYCINRDGLKDAYINHLIIQGERFCKHVMDSSRIMPVLGYGIEDFITKTGKYHE</sequence>
<name>A0AC61TPB3_9CAUD</name>
<dbReference type="Proteomes" id="UP000827379">
    <property type="component" value="Segment"/>
</dbReference>
<protein>
    <submittedName>
        <fullName evidence="1">Uncharacterized protein</fullName>
    </submittedName>
</protein>
<organism evidence="1 2">
    <name type="scientific">Serratia phage vB_SmaS_Ulliraptor</name>
    <dbReference type="NCBI Taxonomy" id="2902694"/>
    <lineage>
        <taxon>Viruses</taxon>
        <taxon>Duplodnaviria</taxon>
        <taxon>Heunggongvirae</taxon>
        <taxon>Uroviricota</taxon>
        <taxon>Caudoviricetes</taxon>
        <taxon>Bonzeevirus</taxon>
        <taxon>Bonzeevirus ulliraptor</taxon>
    </lineage>
</organism>
<dbReference type="EMBL" id="OL539442">
    <property type="protein sequence ID" value="UGO51993.1"/>
    <property type="molecule type" value="Genomic_DNA"/>
</dbReference>
<accession>A0AC61TPB3</accession>
<keyword evidence="2" id="KW-1185">Reference proteome</keyword>
<evidence type="ECO:0000313" key="2">
    <source>
        <dbReference type="Proteomes" id="UP000827379"/>
    </source>
</evidence>
<evidence type="ECO:0000313" key="1">
    <source>
        <dbReference type="EMBL" id="UGO51993.1"/>
    </source>
</evidence>
<reference evidence="1" key="1">
    <citation type="submission" date="2021-10" db="EMBL/GenBank/DDBJ databases">
        <authorList>
            <person name="Ayers H.X."/>
            <person name="Arens D.A."/>
            <person name="Thompson D.W."/>
            <person name="Stewart J."/>
            <person name="Casjens S.R."/>
            <person name="Grose J.H."/>
        </authorList>
    </citation>
    <scope>NUCLEOTIDE SEQUENCE</scope>
</reference>
<proteinExistence type="predicted"/>
<gene>
    <name evidence="1" type="ORF">ULLIRAPTOR_1</name>
</gene>